<organism evidence="1 2">
    <name type="scientific">Xanthomarina gelatinilytica</name>
    <dbReference type="NCBI Taxonomy" id="1137281"/>
    <lineage>
        <taxon>Bacteria</taxon>
        <taxon>Pseudomonadati</taxon>
        <taxon>Bacteroidota</taxon>
        <taxon>Flavobacteriia</taxon>
        <taxon>Flavobacteriales</taxon>
        <taxon>Flavobacteriaceae</taxon>
        <taxon>Xanthomarina</taxon>
    </lineage>
</organism>
<accession>A0A3D6BP95</accession>
<sequence length="114" mass="13047">TIKVRFRGITGSGFESDIALDDIKLVDQNTISTTEFESLTDGITIYGEDHLVIQSHKESIRDIVVYDILGRQLFNEIDLHSNKLEIESIKKSNTVLLLKITLENNHVVYRKILF</sequence>
<dbReference type="Gene3D" id="2.60.120.200">
    <property type="match status" value="1"/>
</dbReference>
<dbReference type="NCBIfam" id="NF033708">
    <property type="entry name" value="T9SS_Cterm_ChiA"/>
    <property type="match status" value="1"/>
</dbReference>
<feature type="non-terminal residue" evidence="1">
    <location>
        <position position="1"/>
    </location>
</feature>
<dbReference type="Proteomes" id="UP000263268">
    <property type="component" value="Unassembled WGS sequence"/>
</dbReference>
<reference evidence="1 2" key="1">
    <citation type="journal article" date="2018" name="Nat. Biotechnol.">
        <title>A standardized bacterial taxonomy based on genome phylogeny substantially revises the tree of life.</title>
        <authorList>
            <person name="Parks D.H."/>
            <person name="Chuvochina M."/>
            <person name="Waite D.W."/>
            <person name="Rinke C."/>
            <person name="Skarshewski A."/>
            <person name="Chaumeil P.A."/>
            <person name="Hugenholtz P."/>
        </authorList>
    </citation>
    <scope>NUCLEOTIDE SEQUENCE [LARGE SCALE GENOMIC DNA]</scope>
    <source>
        <strain evidence="1">UBA10227</strain>
    </source>
</reference>
<dbReference type="EMBL" id="DPRK01000064">
    <property type="protein sequence ID" value="HCY80818.1"/>
    <property type="molecule type" value="Genomic_DNA"/>
</dbReference>
<protein>
    <recommendedName>
        <fullName evidence="3">Secretion system C-terminal sorting domain-containing protein</fullName>
    </recommendedName>
</protein>
<dbReference type="AlphaFoldDB" id="A0A3D6BP95"/>
<proteinExistence type="predicted"/>
<evidence type="ECO:0008006" key="3">
    <source>
        <dbReference type="Google" id="ProtNLM"/>
    </source>
</evidence>
<comment type="caution">
    <text evidence="1">The sequence shown here is derived from an EMBL/GenBank/DDBJ whole genome shotgun (WGS) entry which is preliminary data.</text>
</comment>
<gene>
    <name evidence="1" type="ORF">DHV22_04025</name>
</gene>
<evidence type="ECO:0000313" key="2">
    <source>
        <dbReference type="Proteomes" id="UP000263268"/>
    </source>
</evidence>
<evidence type="ECO:0000313" key="1">
    <source>
        <dbReference type="EMBL" id="HCY80818.1"/>
    </source>
</evidence>
<name>A0A3D6BP95_9FLAO</name>